<dbReference type="InterPro" id="IPR012341">
    <property type="entry name" value="6hp_glycosidase-like_sf"/>
</dbReference>
<protein>
    <recommendedName>
        <fullName evidence="1">Protein kinase domain-containing protein</fullName>
    </recommendedName>
</protein>
<evidence type="ECO:0000259" key="1">
    <source>
        <dbReference type="PROSITE" id="PS50011"/>
    </source>
</evidence>
<dbReference type="GO" id="GO:0031179">
    <property type="term" value="P:peptide modification"/>
    <property type="evidence" value="ECO:0007669"/>
    <property type="project" value="InterPro"/>
</dbReference>
<feature type="domain" description="Protein kinase" evidence="1">
    <location>
        <begin position="233"/>
        <end position="512"/>
    </location>
</feature>
<dbReference type="InterPro" id="IPR053524">
    <property type="entry name" value="Aerial_hyphae_peptide-synth"/>
</dbReference>
<accession>A0A150SND2</accession>
<dbReference type="CDD" id="cd04791">
    <property type="entry name" value="LanC_SerThrkinase"/>
    <property type="match status" value="1"/>
</dbReference>
<comment type="caution">
    <text evidence="2">The sequence shown here is derived from an EMBL/GenBank/DDBJ whole genome shotgun (WGS) entry which is preliminary data.</text>
</comment>
<dbReference type="InterPro" id="IPR000719">
    <property type="entry name" value="Prot_kinase_dom"/>
</dbReference>
<dbReference type="EMBL" id="JEMB01000772">
    <property type="protein sequence ID" value="KYF93963.1"/>
    <property type="molecule type" value="Genomic_DNA"/>
</dbReference>
<dbReference type="Pfam" id="PF25816">
    <property type="entry name" value="RamC_N"/>
    <property type="match status" value="1"/>
</dbReference>
<dbReference type="SUPFAM" id="SSF56112">
    <property type="entry name" value="Protein kinase-like (PK-like)"/>
    <property type="match status" value="1"/>
</dbReference>
<dbReference type="PROSITE" id="PS50011">
    <property type="entry name" value="PROTEIN_KINASE_DOM"/>
    <property type="match status" value="1"/>
</dbReference>
<dbReference type="Gene3D" id="1.50.10.10">
    <property type="match status" value="1"/>
</dbReference>
<dbReference type="SMART" id="SM00220">
    <property type="entry name" value="S_TKc"/>
    <property type="match status" value="1"/>
</dbReference>
<dbReference type="InterPro" id="IPR011009">
    <property type="entry name" value="Kinase-like_dom_sf"/>
</dbReference>
<dbReference type="Pfam" id="PF00069">
    <property type="entry name" value="Pkinase"/>
    <property type="match status" value="1"/>
</dbReference>
<dbReference type="InterPro" id="IPR007822">
    <property type="entry name" value="LANC-like"/>
</dbReference>
<dbReference type="GO" id="GO:0005524">
    <property type="term" value="F:ATP binding"/>
    <property type="evidence" value="ECO:0007669"/>
    <property type="project" value="InterPro"/>
</dbReference>
<dbReference type="PANTHER" id="PTHR44167">
    <property type="entry name" value="OVARIAN-SPECIFIC SERINE/THREONINE-PROTEIN KINASE LOK-RELATED"/>
    <property type="match status" value="1"/>
</dbReference>
<dbReference type="PRINTS" id="PR01950">
    <property type="entry name" value="LANCSUPER"/>
</dbReference>
<gene>
    <name evidence="2" type="ORF">BE17_50030</name>
</gene>
<evidence type="ECO:0000313" key="2">
    <source>
        <dbReference type="EMBL" id="KYF93963.1"/>
    </source>
</evidence>
<dbReference type="Proteomes" id="UP000075635">
    <property type="component" value="Unassembled WGS sequence"/>
</dbReference>
<dbReference type="AlphaFoldDB" id="A0A150SND2"/>
<sequence>MLGIDRRAMDRIVDFVIAHPERYESLERYRSEGAEFRELVKRLVPDGWTVGEGQGPWCEAHPSKLRVPDAGFKIHLSTAHESASEMLAAVVPLLVEEGASFKVLVDEQILDLGNSTFWGRGACGKFVTIYPADVEQLTRLMPRLHDATKGFRGPYILSDKRYKDSKVLFYRYGGFRKAQRVNAFGEPVALLRTADGQLLPDERLPYFALPEGVDDPFPETEEEDDELILKGRYKATEALGTSSKGGIYRCLDLETNTEVVVKEARPLVNRGRKIPYDAIDCLKNEYRVLKRLDGTGVAPRPIELFQEWEHCFVAMEQVAGVSLASYLARWRSNLLLVPSPTADQVRTYCEEFLAIARNILAGARTIHERGVVIQDVSPRNIVFDPEQGTIKFIDFEAAYIAQGDAERLYIPISTPGFGEARGMDRLPTFADDYRALSRVLGELLYPVTSFFSIAPERRAPAFAHFARERGIPEAIVRLTLGVGEQPERVDALLSEAERSLEGVAAPERMPPLRGDDELRKIVGAIGNYIVDQIQRGDDPLELPADYRRSMTNPLSVAYGASGVALFLKRTRGEVPAVFLDTLVREASGIGDDRYAPGLYIGSSGVAWTLLELGMRKEAEALMEAAQRSPLLYENADMFYGAAGWGLANLFFLAQLGDERYLRNAVDAFDHIKPKLEQDKGGYSYKNTDAVYHGLAHGAAGIGYFLLRLYRVTGREEHLDVARGLLDFELASVEETKPGFAQLRRSVGDRLVYPYWRIGGAGVGAVALRFHAALGDDRYLEVARKIARQLDGNYTVFPTNFSGMAGLGNFFVDMHRRTEEASYLEEARRFVDRVMLFALEKPSGLVFPGEELLRLSTDYGTGSAGTGMFIHRIVAGGGLPYLDF</sequence>
<dbReference type="Pfam" id="PF05147">
    <property type="entry name" value="LANC_like"/>
    <property type="match status" value="1"/>
</dbReference>
<dbReference type="InterPro" id="IPR057929">
    <property type="entry name" value="RamC_N"/>
</dbReference>
<proteinExistence type="predicted"/>
<dbReference type="NCBIfam" id="NF038151">
    <property type="entry name" value="lanthi_synth_III"/>
    <property type="match status" value="1"/>
</dbReference>
<name>A0A150SND2_SORCE</name>
<evidence type="ECO:0000313" key="3">
    <source>
        <dbReference type="Proteomes" id="UP000075635"/>
    </source>
</evidence>
<reference evidence="2 3" key="1">
    <citation type="submission" date="2014-02" db="EMBL/GenBank/DDBJ databases">
        <title>The small core and large imbalanced accessory genome model reveals a collaborative survival strategy of Sorangium cellulosum strains in nature.</title>
        <authorList>
            <person name="Han K."/>
            <person name="Peng R."/>
            <person name="Blom J."/>
            <person name="Li Y.-Z."/>
        </authorList>
    </citation>
    <scope>NUCLEOTIDE SEQUENCE [LARGE SCALE GENOMIC DNA]</scope>
    <source>
        <strain evidence="2 3">So0011-07</strain>
    </source>
</reference>
<organism evidence="2 3">
    <name type="scientific">Sorangium cellulosum</name>
    <name type="common">Polyangium cellulosum</name>
    <dbReference type="NCBI Taxonomy" id="56"/>
    <lineage>
        <taxon>Bacteria</taxon>
        <taxon>Pseudomonadati</taxon>
        <taxon>Myxococcota</taxon>
        <taxon>Polyangia</taxon>
        <taxon>Polyangiales</taxon>
        <taxon>Polyangiaceae</taxon>
        <taxon>Sorangium</taxon>
    </lineage>
</organism>
<dbReference type="GO" id="GO:0005975">
    <property type="term" value="P:carbohydrate metabolic process"/>
    <property type="evidence" value="ECO:0007669"/>
    <property type="project" value="InterPro"/>
</dbReference>
<dbReference type="PANTHER" id="PTHR44167:SF24">
    <property type="entry name" value="SERINE_THREONINE-PROTEIN KINASE CHK2"/>
    <property type="match status" value="1"/>
</dbReference>
<dbReference type="SMART" id="SM01260">
    <property type="entry name" value="LANC_like"/>
    <property type="match status" value="1"/>
</dbReference>
<dbReference type="GO" id="GO:0004672">
    <property type="term" value="F:protein kinase activity"/>
    <property type="evidence" value="ECO:0007669"/>
    <property type="project" value="InterPro"/>
</dbReference>
<dbReference type="Gene3D" id="1.10.510.10">
    <property type="entry name" value="Transferase(Phosphotransferase) domain 1"/>
    <property type="match status" value="1"/>
</dbReference>
<dbReference type="InterPro" id="IPR058053">
    <property type="entry name" value="RamC_C"/>
</dbReference>
<dbReference type="SUPFAM" id="SSF158745">
    <property type="entry name" value="LanC-like"/>
    <property type="match status" value="1"/>
</dbReference>